<dbReference type="SUPFAM" id="SSF50182">
    <property type="entry name" value="Sm-like ribonucleoproteins"/>
    <property type="match status" value="1"/>
</dbReference>
<dbReference type="RefSeq" id="WP_010528044.1">
    <property type="nucleotide sequence ID" value="NZ_AFSL01000069.1"/>
</dbReference>
<dbReference type="STRING" id="385682.SAMN05444380_1264"/>
<keyword evidence="7 10" id="KW-0472">Membrane</keyword>
<evidence type="ECO:0000256" key="2">
    <source>
        <dbReference type="ARBA" id="ARBA00022475"/>
    </source>
</evidence>
<protein>
    <recommendedName>
        <fullName evidence="8">Mechanosensing system component YbdG</fullName>
    </recommendedName>
    <alternativeName>
        <fullName evidence="9">Mechanosensitive channel homolog YbdG</fullName>
    </alternativeName>
</protein>
<dbReference type="FunCoup" id="A0A1I2F278">
    <property type="interactions" value="38"/>
</dbReference>
<evidence type="ECO:0000256" key="9">
    <source>
        <dbReference type="ARBA" id="ARBA00093659"/>
    </source>
</evidence>
<keyword evidence="5 10" id="KW-1133">Transmembrane helix</keyword>
<dbReference type="Gene3D" id="2.30.30.60">
    <property type="match status" value="1"/>
</dbReference>
<feature type="transmembrane region" description="Helical" evidence="10">
    <location>
        <begin position="80"/>
        <end position="101"/>
    </location>
</feature>
<dbReference type="Pfam" id="PF00924">
    <property type="entry name" value="MS_channel_2nd"/>
    <property type="match status" value="1"/>
</dbReference>
<dbReference type="eggNOG" id="COG0668">
    <property type="taxonomic scope" value="Bacteria"/>
</dbReference>
<dbReference type="Proteomes" id="UP000181976">
    <property type="component" value="Unassembled WGS sequence"/>
</dbReference>
<feature type="transmembrane region" description="Helical" evidence="10">
    <location>
        <begin position="27"/>
        <end position="60"/>
    </location>
</feature>
<dbReference type="EMBL" id="FONA01000026">
    <property type="protein sequence ID" value="SFE99265.1"/>
    <property type="molecule type" value="Genomic_DNA"/>
</dbReference>
<dbReference type="PANTHER" id="PTHR30414">
    <property type="entry name" value="MINICONDUCTANCE MECHANOSENSITIVE CHANNEL YBDG"/>
    <property type="match status" value="1"/>
</dbReference>
<feature type="domain" description="Mechanosensitive ion channel MscS" evidence="11">
    <location>
        <begin position="197"/>
        <end position="265"/>
    </location>
</feature>
<name>A0A1I2F278_9BACT</name>
<feature type="transmembrane region" description="Helical" evidence="10">
    <location>
        <begin position="152"/>
        <end position="174"/>
    </location>
</feature>
<dbReference type="GO" id="GO:0071470">
    <property type="term" value="P:cellular response to osmotic stress"/>
    <property type="evidence" value="ECO:0007669"/>
    <property type="project" value="InterPro"/>
</dbReference>
<dbReference type="FunFam" id="2.30.30.60:FF:000002">
    <property type="entry name" value="Mechanosensitive ion channel family protein"/>
    <property type="match status" value="1"/>
</dbReference>
<keyword evidence="4 10" id="KW-0812">Transmembrane</keyword>
<dbReference type="PANTHER" id="PTHR30414:SF0">
    <property type="entry name" value="MINICONDUCTANCE MECHANOSENSITIVE CHANNEL YBDG"/>
    <property type="match status" value="1"/>
</dbReference>
<gene>
    <name evidence="12" type="ORF">SAMN05444380_1264</name>
</gene>
<evidence type="ECO:0000313" key="13">
    <source>
        <dbReference type="Proteomes" id="UP000181976"/>
    </source>
</evidence>
<feature type="transmembrane region" description="Helical" evidence="10">
    <location>
        <begin position="113"/>
        <end position="131"/>
    </location>
</feature>
<evidence type="ECO:0000256" key="3">
    <source>
        <dbReference type="ARBA" id="ARBA00022519"/>
    </source>
</evidence>
<dbReference type="InterPro" id="IPR030192">
    <property type="entry name" value="YbdG"/>
</dbReference>
<organism evidence="12 13">
    <name type="scientific">Thermophagus xiamenensis</name>
    <dbReference type="NCBI Taxonomy" id="385682"/>
    <lineage>
        <taxon>Bacteria</taxon>
        <taxon>Pseudomonadati</taxon>
        <taxon>Bacteroidota</taxon>
        <taxon>Bacteroidia</taxon>
        <taxon>Marinilabiliales</taxon>
        <taxon>Marinilabiliaceae</taxon>
        <taxon>Thermophagus</taxon>
    </lineage>
</organism>
<keyword evidence="6" id="KW-0346">Stress response</keyword>
<keyword evidence="13" id="KW-1185">Reference proteome</keyword>
<dbReference type="InParanoid" id="A0A1I2F278"/>
<dbReference type="GO" id="GO:0005886">
    <property type="term" value="C:plasma membrane"/>
    <property type="evidence" value="ECO:0007669"/>
    <property type="project" value="UniProtKB-SubCell"/>
</dbReference>
<comment type="subcellular location">
    <subcellularLocation>
        <location evidence="1">Cell inner membrane</location>
        <topology evidence="1">Multi-pass membrane protein</topology>
    </subcellularLocation>
</comment>
<feature type="transmembrane region" description="Helical" evidence="10">
    <location>
        <begin position="180"/>
        <end position="206"/>
    </location>
</feature>
<reference evidence="12 13" key="1">
    <citation type="submission" date="2016-10" db="EMBL/GenBank/DDBJ databases">
        <authorList>
            <person name="de Groot N.N."/>
        </authorList>
    </citation>
    <scope>NUCLEOTIDE SEQUENCE [LARGE SCALE GENOMIC DNA]</scope>
    <source>
        <strain evidence="12 13">DSM 19012</strain>
    </source>
</reference>
<evidence type="ECO:0000313" key="12">
    <source>
        <dbReference type="EMBL" id="SFE99265.1"/>
    </source>
</evidence>
<evidence type="ECO:0000256" key="4">
    <source>
        <dbReference type="ARBA" id="ARBA00022692"/>
    </source>
</evidence>
<dbReference type="InterPro" id="IPR023408">
    <property type="entry name" value="MscS_beta-dom_sf"/>
</dbReference>
<dbReference type="AlphaFoldDB" id="A0A1I2F278"/>
<evidence type="ECO:0000259" key="11">
    <source>
        <dbReference type="Pfam" id="PF00924"/>
    </source>
</evidence>
<evidence type="ECO:0000256" key="8">
    <source>
        <dbReference type="ARBA" id="ARBA00093630"/>
    </source>
</evidence>
<keyword evidence="3" id="KW-0997">Cell inner membrane</keyword>
<evidence type="ECO:0000256" key="5">
    <source>
        <dbReference type="ARBA" id="ARBA00022989"/>
    </source>
</evidence>
<evidence type="ECO:0000256" key="10">
    <source>
        <dbReference type="SAM" id="Phobius"/>
    </source>
</evidence>
<evidence type="ECO:0000256" key="7">
    <source>
        <dbReference type="ARBA" id="ARBA00023136"/>
    </source>
</evidence>
<keyword evidence="2" id="KW-1003">Cell membrane</keyword>
<evidence type="ECO:0000256" key="1">
    <source>
        <dbReference type="ARBA" id="ARBA00004429"/>
    </source>
</evidence>
<dbReference type="InterPro" id="IPR010920">
    <property type="entry name" value="LSM_dom_sf"/>
</dbReference>
<dbReference type="GO" id="GO:0008381">
    <property type="term" value="F:mechanosensitive monoatomic ion channel activity"/>
    <property type="evidence" value="ECO:0007669"/>
    <property type="project" value="InterPro"/>
</dbReference>
<evidence type="ECO:0000256" key="6">
    <source>
        <dbReference type="ARBA" id="ARBA00023016"/>
    </source>
</evidence>
<accession>A0A1I2F278</accession>
<dbReference type="InterPro" id="IPR006685">
    <property type="entry name" value="MscS_channel_2nd"/>
</dbReference>
<sequence>MEEVKSQTGWLSQWFTDKLGMLNISDYWIGAIESVVSLIAIIALAYLAFFIARKIFLLNLIRMVRKTRSKMDDYLVQRKVFHWLAHLVPIVIIYLLSHWMWGDDPERLKLYHKIVSLYLTVVLVMSFRALINAFEDIYNTFPFAAERPIKGYLQVIHLVAVIVGVLISISIIFNVKVLNILAGMGAMAAVLMLVFRDSILGLVAGVQLSANRMVKVGDWISMPSHHADGTVMEITLNTVKVRNWDKTISTIPTYAMVSDSFINWRGMEESGGRRIARAINIDLRSVKFCTPEMLEKFRKIHHLKDYIDQRQKEIEEYNRKHNVDESLPVNGRRMTNLGVFRKYLENYISNHPKIHKGMTLIIRHLEPTEKGLPIQIYAFSKEVEWAKYESVQADIFDHILAIIPLFELRVFQNPGGEDLKEIINSLSN</sequence>
<proteinExistence type="predicted"/>